<dbReference type="GO" id="GO:0005737">
    <property type="term" value="C:cytoplasm"/>
    <property type="evidence" value="ECO:0007669"/>
    <property type="project" value="UniProtKB-SubCell"/>
</dbReference>
<dbReference type="PROSITE" id="PS00352">
    <property type="entry name" value="CSD_1"/>
    <property type="match status" value="1"/>
</dbReference>
<evidence type="ECO:0000256" key="3">
    <source>
        <dbReference type="RuleBase" id="RU000408"/>
    </source>
</evidence>
<dbReference type="PANTHER" id="PTHR11544">
    <property type="entry name" value="COLD SHOCK DOMAIN CONTAINING PROTEINS"/>
    <property type="match status" value="1"/>
</dbReference>
<comment type="subcellular location">
    <subcellularLocation>
        <location evidence="1 3">Cytoplasm</location>
    </subcellularLocation>
</comment>
<evidence type="ECO:0000259" key="4">
    <source>
        <dbReference type="PROSITE" id="PS51857"/>
    </source>
</evidence>
<evidence type="ECO:0000313" key="5">
    <source>
        <dbReference type="EMBL" id="OHA60674.1"/>
    </source>
</evidence>
<dbReference type="PRINTS" id="PR00050">
    <property type="entry name" value="COLDSHOCK"/>
</dbReference>
<dbReference type="InterPro" id="IPR019844">
    <property type="entry name" value="CSD_CS"/>
</dbReference>
<dbReference type="CDD" id="cd04458">
    <property type="entry name" value="CSP_CDS"/>
    <property type="match status" value="1"/>
</dbReference>
<evidence type="ECO:0000256" key="2">
    <source>
        <dbReference type="ARBA" id="ARBA00022490"/>
    </source>
</evidence>
<proteinExistence type="predicted"/>
<dbReference type="InterPro" id="IPR012340">
    <property type="entry name" value="NA-bd_OB-fold"/>
</dbReference>
<dbReference type="AlphaFoldDB" id="A0A1G2QJ47"/>
<evidence type="ECO:0000256" key="1">
    <source>
        <dbReference type="ARBA" id="ARBA00004496"/>
    </source>
</evidence>
<dbReference type="InterPro" id="IPR050181">
    <property type="entry name" value="Cold_shock_domain"/>
</dbReference>
<name>A0A1G2QJ47_9BACT</name>
<reference evidence="5 6" key="1">
    <citation type="journal article" date="2016" name="Nat. Commun.">
        <title>Thousands of microbial genomes shed light on interconnected biogeochemical processes in an aquifer system.</title>
        <authorList>
            <person name="Anantharaman K."/>
            <person name="Brown C.T."/>
            <person name="Hug L.A."/>
            <person name="Sharon I."/>
            <person name="Castelle C.J."/>
            <person name="Probst A.J."/>
            <person name="Thomas B.C."/>
            <person name="Singh A."/>
            <person name="Wilkins M.J."/>
            <person name="Karaoz U."/>
            <person name="Brodie E.L."/>
            <person name="Williams K.H."/>
            <person name="Hubbard S.S."/>
            <person name="Banfield J.F."/>
        </authorList>
    </citation>
    <scope>NUCLEOTIDE SEQUENCE [LARGE SCALE GENOMIC DNA]</scope>
</reference>
<dbReference type="EMBL" id="MHTM01000047">
    <property type="protein sequence ID" value="OHA60674.1"/>
    <property type="molecule type" value="Genomic_DNA"/>
</dbReference>
<evidence type="ECO:0000313" key="6">
    <source>
        <dbReference type="Proteomes" id="UP000177140"/>
    </source>
</evidence>
<dbReference type="PIRSF" id="PIRSF002599">
    <property type="entry name" value="Cold_shock_A"/>
    <property type="match status" value="1"/>
</dbReference>
<comment type="caution">
    <text evidence="5">The sequence shown here is derived from an EMBL/GenBank/DDBJ whole genome shotgun (WGS) entry which is preliminary data.</text>
</comment>
<protein>
    <submittedName>
        <fullName evidence="5">Cold-shock protein</fullName>
    </submittedName>
</protein>
<dbReference type="SUPFAM" id="SSF50249">
    <property type="entry name" value="Nucleic acid-binding proteins"/>
    <property type="match status" value="1"/>
</dbReference>
<dbReference type="InterPro" id="IPR011129">
    <property type="entry name" value="CSD"/>
</dbReference>
<gene>
    <name evidence="5" type="ORF">A2556_02510</name>
</gene>
<dbReference type="Pfam" id="PF00313">
    <property type="entry name" value="CSD"/>
    <property type="match status" value="1"/>
</dbReference>
<accession>A0A1G2QJ47</accession>
<dbReference type="SMART" id="SM00357">
    <property type="entry name" value="CSP"/>
    <property type="match status" value="1"/>
</dbReference>
<sequence>MTTGTIKTLTDKGYGFISREGADKDLFFHSKELVGVMFEDLKVGDVVSFEITEGDKGPAATQVSRA</sequence>
<dbReference type="InterPro" id="IPR002059">
    <property type="entry name" value="CSP_DNA-bd"/>
</dbReference>
<dbReference type="PROSITE" id="PS51857">
    <property type="entry name" value="CSD_2"/>
    <property type="match status" value="1"/>
</dbReference>
<organism evidence="5 6">
    <name type="scientific">Candidatus Vogelbacteria bacterium RIFOXYD2_FULL_44_9</name>
    <dbReference type="NCBI Taxonomy" id="1802441"/>
    <lineage>
        <taxon>Bacteria</taxon>
        <taxon>Candidatus Vogeliibacteriota</taxon>
    </lineage>
</organism>
<dbReference type="GO" id="GO:0003676">
    <property type="term" value="F:nucleic acid binding"/>
    <property type="evidence" value="ECO:0007669"/>
    <property type="project" value="InterPro"/>
</dbReference>
<dbReference type="Proteomes" id="UP000177140">
    <property type="component" value="Unassembled WGS sequence"/>
</dbReference>
<dbReference type="Gene3D" id="2.40.50.140">
    <property type="entry name" value="Nucleic acid-binding proteins"/>
    <property type="match status" value="1"/>
</dbReference>
<feature type="domain" description="CSD" evidence="4">
    <location>
        <begin position="1"/>
        <end position="65"/>
    </location>
</feature>
<keyword evidence="2" id="KW-0963">Cytoplasm</keyword>
<dbReference type="InterPro" id="IPR012156">
    <property type="entry name" value="Cold_shock_CspA"/>
</dbReference>